<dbReference type="eggNOG" id="COG1733">
    <property type="taxonomic scope" value="Bacteria"/>
</dbReference>
<evidence type="ECO:0000256" key="3">
    <source>
        <dbReference type="ARBA" id="ARBA00023163"/>
    </source>
</evidence>
<protein>
    <submittedName>
        <fullName evidence="5">Transcriptional regulator, HxlR family</fullName>
    </submittedName>
</protein>
<keyword evidence="1" id="KW-0805">Transcription regulation</keyword>
<accession>C7NCW4</accession>
<feature type="domain" description="HTH hxlR-type" evidence="4">
    <location>
        <begin position="12"/>
        <end position="110"/>
    </location>
</feature>
<keyword evidence="3" id="KW-0804">Transcription</keyword>
<dbReference type="HOGENOM" id="CLU_111585_5_0_0"/>
<dbReference type="GO" id="GO:0003677">
    <property type="term" value="F:DNA binding"/>
    <property type="evidence" value="ECO:0007669"/>
    <property type="project" value="UniProtKB-KW"/>
</dbReference>
<dbReference type="PANTHER" id="PTHR33204">
    <property type="entry name" value="TRANSCRIPTIONAL REGULATOR, MARR FAMILY"/>
    <property type="match status" value="1"/>
</dbReference>
<keyword evidence="2" id="KW-0238">DNA-binding</keyword>
<dbReference type="InterPro" id="IPR002577">
    <property type="entry name" value="HTH_HxlR"/>
</dbReference>
<dbReference type="KEGG" id="lba:Lebu_0104"/>
<evidence type="ECO:0000313" key="5">
    <source>
        <dbReference type="EMBL" id="ACV38034.1"/>
    </source>
</evidence>
<evidence type="ECO:0000313" key="6">
    <source>
        <dbReference type="Proteomes" id="UP000001910"/>
    </source>
</evidence>
<dbReference type="SUPFAM" id="SSF46785">
    <property type="entry name" value="Winged helix' DNA-binding domain"/>
    <property type="match status" value="1"/>
</dbReference>
<reference evidence="5 6" key="1">
    <citation type="journal article" date="2009" name="Stand. Genomic Sci.">
        <title>Complete genome sequence of Leptotrichia buccalis type strain (C-1013-b).</title>
        <authorList>
            <person name="Ivanova N."/>
            <person name="Gronow S."/>
            <person name="Lapidus A."/>
            <person name="Copeland A."/>
            <person name="Glavina Del Rio T."/>
            <person name="Nolan M."/>
            <person name="Lucas S."/>
            <person name="Chen F."/>
            <person name="Tice H."/>
            <person name="Cheng J.F."/>
            <person name="Saunders E."/>
            <person name="Bruce D."/>
            <person name="Goodwin L."/>
            <person name="Brettin T."/>
            <person name="Detter J.C."/>
            <person name="Han C."/>
            <person name="Pitluck S."/>
            <person name="Mikhailova N."/>
            <person name="Pati A."/>
            <person name="Mavrommatis K."/>
            <person name="Chen A."/>
            <person name="Palaniappan K."/>
            <person name="Land M."/>
            <person name="Hauser L."/>
            <person name="Chang Y.J."/>
            <person name="Jeffries C.D."/>
            <person name="Chain P."/>
            <person name="Rohde C."/>
            <person name="Goker M."/>
            <person name="Bristow J."/>
            <person name="Eisen J.A."/>
            <person name="Markowitz V."/>
            <person name="Hugenholtz P."/>
            <person name="Kyrpides N.C."/>
            <person name="Klenk H.P."/>
        </authorList>
    </citation>
    <scope>NUCLEOTIDE SEQUENCE [LARGE SCALE GENOMIC DNA]</scope>
    <source>
        <strain evidence="6">ATCC 14201 / DSM 1135 / JCM 12969 / NCTC 10249 / C-1013-b</strain>
    </source>
</reference>
<dbReference type="Proteomes" id="UP000001910">
    <property type="component" value="Chromosome"/>
</dbReference>
<evidence type="ECO:0000259" key="4">
    <source>
        <dbReference type="PROSITE" id="PS51118"/>
    </source>
</evidence>
<dbReference type="STRING" id="523794.Lebu_0104"/>
<dbReference type="PANTHER" id="PTHR33204:SF37">
    <property type="entry name" value="HTH-TYPE TRANSCRIPTIONAL REGULATOR YODB"/>
    <property type="match status" value="1"/>
</dbReference>
<gene>
    <name evidence="5" type="ordered locus">Lebu_0104</name>
</gene>
<organism evidence="5 6">
    <name type="scientific">Leptotrichia buccalis (strain ATCC 14201 / DSM 1135 / JCM 12969 / NCTC 10249 / C-1013-b)</name>
    <dbReference type="NCBI Taxonomy" id="523794"/>
    <lineage>
        <taxon>Bacteria</taxon>
        <taxon>Fusobacteriati</taxon>
        <taxon>Fusobacteriota</taxon>
        <taxon>Fusobacteriia</taxon>
        <taxon>Fusobacteriales</taxon>
        <taxon>Leptotrichiaceae</taxon>
        <taxon>Leptotrichia</taxon>
    </lineage>
</organism>
<keyword evidence="6" id="KW-1185">Reference proteome</keyword>
<dbReference type="InterPro" id="IPR036390">
    <property type="entry name" value="WH_DNA-bd_sf"/>
</dbReference>
<dbReference type="InterPro" id="IPR036388">
    <property type="entry name" value="WH-like_DNA-bd_sf"/>
</dbReference>
<dbReference type="AlphaFoldDB" id="C7NCW4"/>
<evidence type="ECO:0000256" key="2">
    <source>
        <dbReference type="ARBA" id="ARBA00023125"/>
    </source>
</evidence>
<proteinExistence type="predicted"/>
<evidence type="ECO:0000256" key="1">
    <source>
        <dbReference type="ARBA" id="ARBA00023015"/>
    </source>
</evidence>
<name>C7NCW4_LEPBD</name>
<sequence>MIIMNKKELPKCSVEITLSLISNKWKILIIRDLLDGTKRFGELRKSINGISNKVLTYNLREMEEDNLLIRKIYPEVPPKVEYSLTETGYSLKPILESMDKWGINYREKQNTNN</sequence>
<dbReference type="PROSITE" id="PS51118">
    <property type="entry name" value="HTH_HXLR"/>
    <property type="match status" value="1"/>
</dbReference>
<dbReference type="EMBL" id="CP001685">
    <property type="protein sequence ID" value="ACV38034.1"/>
    <property type="molecule type" value="Genomic_DNA"/>
</dbReference>
<dbReference type="Pfam" id="PF01638">
    <property type="entry name" value="HxlR"/>
    <property type="match status" value="1"/>
</dbReference>
<dbReference type="Gene3D" id="1.10.10.10">
    <property type="entry name" value="Winged helix-like DNA-binding domain superfamily/Winged helix DNA-binding domain"/>
    <property type="match status" value="1"/>
</dbReference>